<keyword evidence="1" id="KW-0472">Membrane</keyword>
<dbReference type="AlphaFoldDB" id="A0A223NQD8"/>
<dbReference type="EMBL" id="CP022743">
    <property type="protein sequence ID" value="ASU32083.1"/>
    <property type="molecule type" value="Genomic_DNA"/>
</dbReference>
<proteinExistence type="predicted"/>
<name>A0A223NQD8_9SPHI</name>
<evidence type="ECO:0000256" key="1">
    <source>
        <dbReference type="SAM" id="Phobius"/>
    </source>
</evidence>
<keyword evidence="1" id="KW-0812">Transmembrane</keyword>
<dbReference type="Proteomes" id="UP000215002">
    <property type="component" value="Chromosome"/>
</dbReference>
<accession>A0A223NQD8</accession>
<organism evidence="2 3">
    <name type="scientific">Mucilaginibacter xinganensis</name>
    <dbReference type="NCBI Taxonomy" id="1234841"/>
    <lineage>
        <taxon>Bacteria</taxon>
        <taxon>Pseudomonadati</taxon>
        <taxon>Bacteroidota</taxon>
        <taxon>Sphingobacteriia</taxon>
        <taxon>Sphingobacteriales</taxon>
        <taxon>Sphingobacteriaceae</taxon>
        <taxon>Mucilaginibacter</taxon>
    </lineage>
</organism>
<sequence length="254" mass="27347">MKMQDKEFDDLFRSKLHDFEAAPTSQVWDGVVEGIDGKRSKKTMVPYLSIAASIIVLIAAGILFNQQKQAVTTKPPVKVIAKTGQPATVPVTDSAPAPQQGTVQPAAAHGVSNMAAVKHPQQAVQPVTETTDPATAVQQSPVAQQQQPVLLAVQQKQEVISPVVPDNNTPLVTKPAVDETPVLANRPGSPQYAVAEKPKRKAHGIGGFLNAVIATVDKRKEKIIEFKDTDDEETNVMSINLGILKSKRETEVEK</sequence>
<gene>
    <name evidence="2" type="ORF">MuYL_0180</name>
</gene>
<evidence type="ECO:0000313" key="3">
    <source>
        <dbReference type="Proteomes" id="UP000215002"/>
    </source>
</evidence>
<evidence type="ECO:0000313" key="2">
    <source>
        <dbReference type="EMBL" id="ASU32083.1"/>
    </source>
</evidence>
<dbReference type="RefSeq" id="WP_094568729.1">
    <property type="nucleotide sequence ID" value="NZ_CP022743.1"/>
</dbReference>
<keyword evidence="1" id="KW-1133">Transmembrane helix</keyword>
<reference evidence="2 3" key="1">
    <citation type="submission" date="2017-08" db="EMBL/GenBank/DDBJ databases">
        <title>Complete genome sequence of Mucilaginibacter sp. strain BJC16-A31.</title>
        <authorList>
            <consortium name="Henan University of Science and Technology"/>
            <person name="You X."/>
        </authorList>
    </citation>
    <scope>NUCLEOTIDE SEQUENCE [LARGE SCALE GENOMIC DNA]</scope>
    <source>
        <strain evidence="2 3">BJC16-A31</strain>
    </source>
</reference>
<protein>
    <submittedName>
        <fullName evidence="2">Uncharacterized protein</fullName>
    </submittedName>
</protein>
<dbReference type="KEGG" id="muc:MuYL_0180"/>
<keyword evidence="3" id="KW-1185">Reference proteome</keyword>
<feature type="transmembrane region" description="Helical" evidence="1">
    <location>
        <begin position="45"/>
        <end position="64"/>
    </location>
</feature>